<dbReference type="InterPro" id="IPR036890">
    <property type="entry name" value="HATPase_C_sf"/>
</dbReference>
<feature type="domain" description="Histidine kinase/HSP90-like ATPase" evidence="1">
    <location>
        <begin position="31"/>
        <end position="135"/>
    </location>
</feature>
<sequence length="138" mass="15707">MPLLQPFSTFIVHHSDDYDELVSQLDRQVAILFPAEKQFSTKIALFEAFHNSMEHGNYPITIEFATKSAEVMITIKDSGNGFPIKNKLRLIEEKGIDKLLEDRVLEVRGRGIYMMLKTATNVLFAEQGNQVSLTFKTV</sequence>
<evidence type="ECO:0000259" key="1">
    <source>
        <dbReference type="Pfam" id="PF13581"/>
    </source>
</evidence>
<dbReference type="Proteomes" id="UP000018896">
    <property type="component" value="Unassembled WGS sequence"/>
</dbReference>
<dbReference type="Gene3D" id="3.30.565.10">
    <property type="entry name" value="Histidine kinase-like ATPase, C-terminal domain"/>
    <property type="match status" value="1"/>
</dbReference>
<evidence type="ECO:0000313" key="3">
    <source>
        <dbReference type="Proteomes" id="UP000018896"/>
    </source>
</evidence>
<name>W4QX62_HALA3</name>
<dbReference type="Pfam" id="PF13581">
    <property type="entry name" value="HATPase_c_2"/>
    <property type="match status" value="1"/>
</dbReference>
<dbReference type="STRING" id="1236973.JCM9157_3940"/>
<dbReference type="OrthoDB" id="9767435at2"/>
<dbReference type="RefSeq" id="WP_035666874.1">
    <property type="nucleotide sequence ID" value="NZ_BAUV01000041.1"/>
</dbReference>
<dbReference type="AlphaFoldDB" id="W4QX62"/>
<accession>W4QX62</accession>
<protein>
    <recommendedName>
        <fullName evidence="1">Histidine kinase/HSP90-like ATPase domain-containing protein</fullName>
    </recommendedName>
</protein>
<proteinExistence type="predicted"/>
<organism evidence="2 3">
    <name type="scientific">Halalkalibacter akibai (strain ATCC 43226 / DSM 21942 / CIP 109018 / JCM 9157 / 1139)</name>
    <name type="common">Bacillus akibai</name>
    <dbReference type="NCBI Taxonomy" id="1236973"/>
    <lineage>
        <taxon>Bacteria</taxon>
        <taxon>Bacillati</taxon>
        <taxon>Bacillota</taxon>
        <taxon>Bacilli</taxon>
        <taxon>Bacillales</taxon>
        <taxon>Bacillaceae</taxon>
        <taxon>Halalkalibacter</taxon>
    </lineage>
</organism>
<dbReference type="EMBL" id="BAUV01000041">
    <property type="protein sequence ID" value="GAE36725.1"/>
    <property type="molecule type" value="Genomic_DNA"/>
</dbReference>
<evidence type="ECO:0000313" key="2">
    <source>
        <dbReference type="EMBL" id="GAE36725.1"/>
    </source>
</evidence>
<dbReference type="InterPro" id="IPR003594">
    <property type="entry name" value="HATPase_dom"/>
</dbReference>
<keyword evidence="3" id="KW-1185">Reference proteome</keyword>
<dbReference type="eggNOG" id="ENOG5030EEE">
    <property type="taxonomic scope" value="Bacteria"/>
</dbReference>
<reference evidence="2 3" key="1">
    <citation type="journal article" date="2014" name="Genome Announc.">
        <title>Draft Genome Sequences of Three Alkaliphilic Bacillus Strains, Bacillus wakoensis JCM 9140T, Bacillus akibai JCM 9157T, and Bacillus hemicellulosilyticus JCM 9152T.</title>
        <authorList>
            <person name="Yuki M."/>
            <person name="Oshima K."/>
            <person name="Suda W."/>
            <person name="Oshida Y."/>
            <person name="Kitamura K."/>
            <person name="Iida T."/>
            <person name="Hattori M."/>
            <person name="Ohkuma M."/>
        </authorList>
    </citation>
    <scope>NUCLEOTIDE SEQUENCE [LARGE SCALE GENOMIC DNA]</scope>
    <source>
        <strain evidence="2 3">JCM 9157</strain>
    </source>
</reference>
<gene>
    <name evidence="2" type="ORF">JCM9157_3940</name>
</gene>
<dbReference type="CDD" id="cd16936">
    <property type="entry name" value="HATPase_RsbW-like"/>
    <property type="match status" value="1"/>
</dbReference>
<dbReference type="SUPFAM" id="SSF55874">
    <property type="entry name" value="ATPase domain of HSP90 chaperone/DNA topoisomerase II/histidine kinase"/>
    <property type="match status" value="1"/>
</dbReference>
<comment type="caution">
    <text evidence="2">The sequence shown here is derived from an EMBL/GenBank/DDBJ whole genome shotgun (WGS) entry which is preliminary data.</text>
</comment>